<comment type="similarity">
    <text evidence="2">Belongs to the peptidase C48 family.</text>
</comment>
<evidence type="ECO:0000259" key="11">
    <source>
        <dbReference type="PROSITE" id="PS50600"/>
    </source>
</evidence>
<dbReference type="PANTHER" id="PTHR12606:SF141">
    <property type="entry name" value="GH15225P-RELATED"/>
    <property type="match status" value="1"/>
</dbReference>
<feature type="compositionally biased region" description="Polar residues" evidence="10">
    <location>
        <begin position="1223"/>
        <end position="1232"/>
    </location>
</feature>
<name>A0A0N4ZN50_PARTI</name>
<dbReference type="PROSITE" id="PS50920">
    <property type="entry name" value="SOLCAR"/>
    <property type="match status" value="3"/>
</dbReference>
<dbReference type="GO" id="GO:0006508">
    <property type="term" value="P:proteolysis"/>
    <property type="evidence" value="ECO:0007669"/>
    <property type="project" value="UniProtKB-KW"/>
</dbReference>
<feature type="region of interest" description="Disordered" evidence="10">
    <location>
        <begin position="1223"/>
        <end position="1247"/>
    </location>
</feature>
<dbReference type="FunFam" id="3.40.395.10:FF:000001">
    <property type="entry name" value="Sentrin-specific protease 1"/>
    <property type="match status" value="2"/>
</dbReference>
<evidence type="ECO:0000256" key="9">
    <source>
        <dbReference type="PROSITE-ProRule" id="PRU00282"/>
    </source>
</evidence>
<feature type="domain" description="Ubiquitin-like protease family profile" evidence="11">
    <location>
        <begin position="322"/>
        <end position="701"/>
    </location>
</feature>
<feature type="repeat" description="Solcar" evidence="9">
    <location>
        <begin position="825"/>
        <end position="913"/>
    </location>
</feature>
<evidence type="ECO:0000256" key="3">
    <source>
        <dbReference type="ARBA" id="ARBA00006375"/>
    </source>
</evidence>
<evidence type="ECO:0000313" key="13">
    <source>
        <dbReference type="WBParaSite" id="PTRK_0000996500.1"/>
    </source>
</evidence>
<dbReference type="InterPro" id="IPR003653">
    <property type="entry name" value="Peptidase_C48_C"/>
</dbReference>
<dbReference type="InterPro" id="IPR038765">
    <property type="entry name" value="Papain-like_cys_pep_sf"/>
</dbReference>
<keyword evidence="6" id="KW-0378">Hydrolase</keyword>
<dbReference type="Pfam" id="PF02902">
    <property type="entry name" value="Peptidase_C48"/>
    <property type="match status" value="2"/>
</dbReference>
<dbReference type="InterPro" id="IPR038102">
    <property type="entry name" value="EYA_dom_sf"/>
</dbReference>
<evidence type="ECO:0000256" key="5">
    <source>
        <dbReference type="ARBA" id="ARBA00022692"/>
    </source>
</evidence>
<feature type="repeat" description="Solcar" evidence="9">
    <location>
        <begin position="924"/>
        <end position="1006"/>
    </location>
</feature>
<dbReference type="GO" id="GO:0016020">
    <property type="term" value="C:membrane"/>
    <property type="evidence" value="ECO:0007669"/>
    <property type="project" value="UniProtKB-SubCell"/>
</dbReference>
<dbReference type="InterPro" id="IPR018108">
    <property type="entry name" value="MCP_transmembrane"/>
</dbReference>
<dbReference type="Gene3D" id="3.40.395.10">
    <property type="entry name" value="Adenoviral Proteinase, Chain A"/>
    <property type="match status" value="2"/>
</dbReference>
<organism evidence="12 13">
    <name type="scientific">Parastrongyloides trichosuri</name>
    <name type="common">Possum-specific nematode worm</name>
    <dbReference type="NCBI Taxonomy" id="131310"/>
    <lineage>
        <taxon>Eukaryota</taxon>
        <taxon>Metazoa</taxon>
        <taxon>Ecdysozoa</taxon>
        <taxon>Nematoda</taxon>
        <taxon>Chromadorea</taxon>
        <taxon>Rhabditida</taxon>
        <taxon>Tylenchina</taxon>
        <taxon>Panagrolaimomorpha</taxon>
        <taxon>Strongyloidoidea</taxon>
        <taxon>Strongyloididae</taxon>
        <taxon>Parastrongyloides</taxon>
    </lineage>
</organism>
<evidence type="ECO:0000256" key="10">
    <source>
        <dbReference type="SAM" id="MobiDB-lite"/>
    </source>
</evidence>
<dbReference type="GO" id="GO:0060255">
    <property type="term" value="P:regulation of macromolecule metabolic process"/>
    <property type="evidence" value="ECO:0007669"/>
    <property type="project" value="UniProtKB-ARBA"/>
</dbReference>
<proteinExistence type="inferred from homology"/>
<dbReference type="InterPro" id="IPR023395">
    <property type="entry name" value="MCP_dom_sf"/>
</dbReference>
<evidence type="ECO:0000256" key="4">
    <source>
        <dbReference type="ARBA" id="ARBA00022670"/>
    </source>
</evidence>
<evidence type="ECO:0000256" key="7">
    <source>
        <dbReference type="ARBA" id="ARBA00022807"/>
    </source>
</evidence>
<dbReference type="GO" id="GO:0005634">
    <property type="term" value="C:nucleus"/>
    <property type="evidence" value="ECO:0007669"/>
    <property type="project" value="TreeGrafter"/>
</dbReference>
<keyword evidence="12" id="KW-1185">Reference proteome</keyword>
<evidence type="ECO:0000256" key="8">
    <source>
        <dbReference type="ARBA" id="ARBA00023136"/>
    </source>
</evidence>
<dbReference type="PROSITE" id="PS50600">
    <property type="entry name" value="ULP_PROTEASE"/>
    <property type="match status" value="1"/>
</dbReference>
<dbReference type="Gene3D" id="1.50.40.10">
    <property type="entry name" value="Mitochondrial carrier domain"/>
    <property type="match status" value="1"/>
</dbReference>
<evidence type="ECO:0000256" key="6">
    <source>
        <dbReference type="ARBA" id="ARBA00022801"/>
    </source>
</evidence>
<keyword evidence="4" id="KW-0645">Protease</keyword>
<dbReference type="WBParaSite" id="PTRK_0000996500.1">
    <property type="protein sequence ID" value="PTRK_0000996500.1"/>
    <property type="gene ID" value="PTRK_0000996500"/>
</dbReference>
<dbReference type="Proteomes" id="UP000038045">
    <property type="component" value="Unplaced"/>
</dbReference>
<dbReference type="GO" id="GO:0016926">
    <property type="term" value="P:protein desumoylation"/>
    <property type="evidence" value="ECO:0007669"/>
    <property type="project" value="TreeGrafter"/>
</dbReference>
<keyword evidence="8 9" id="KW-0472">Membrane</keyword>
<evidence type="ECO:0000256" key="2">
    <source>
        <dbReference type="ARBA" id="ARBA00005234"/>
    </source>
</evidence>
<protein>
    <submittedName>
        <fullName evidence="13">ULP_PROTEASE domain-containing protein</fullName>
    </submittedName>
</protein>
<dbReference type="GO" id="GO:0016929">
    <property type="term" value="F:deSUMOylase activity"/>
    <property type="evidence" value="ECO:0007669"/>
    <property type="project" value="TreeGrafter"/>
</dbReference>
<dbReference type="Pfam" id="PF00153">
    <property type="entry name" value="Mito_carr"/>
    <property type="match status" value="3"/>
</dbReference>
<sequence>MFRVFLELSTKFIFSDKPKNNGETGTSIAKKKNSNDALSLNSRVLYNSRNLFNSHKSKLTSLLNSLVFRKKENRDTIDFKSKEIYNEIIKESRDELTVNRELHYENINIPKISTSSSDNDFKKEINSPYAPSIETISISSGEITPERSFSNGSNYKNSKKINVMEKLDSLENSMKKLVRYSDFIKLPFFKKSQEDLRKRSQKFDSTTLSIRETPEYDENSHISSPKSASISSRKRSYNFNEDEKRIEFKKKIKLLEEVVDYQADDFKKSLTLHNIVTPKRNFTKLRVIESDYKKLPKDIEEVLSRIDDCVGDNQVLVKAFRIDVCKRDLKLLDDRNWLNDTIINFYLELIMDRAKNSSKYPKVYAFNTFFYKSLVDPNKGFKIVGRFTRKINIFDMKYVFVPINLSDVHWCIAIIDMTKKEIRYYDSMFGKNENALQSLKEYIKTEADDKLKLNIDLNEWTAIHAQDIPEQQNGYDCGVFSCMFAEYTSRERDFEFTQKDMPFFHSVTLPKDMGQVLKKIYFAEESQILVSGFRMDIRQSDIKLLDNKNWINDTIFNFYLELIVERSKKSLKYPKVYAFNTYFYKSLIDPKKGFKLVSRYTRGVNIFDMKYVFVPINVDDNHWCLAIIDIFKKEIRYYDSMFGKNLKVIRSLKKYIKDEAADKLNEDIDIDKWIGYHAQDIPEQENDYDCGIFSCMFAEYTSREKDFTFTQKDIPKIQMAGKEINHFKDGAIDLLSGTMGGIANVYSGQPLDTVKVKMQAFPKLYNDWRKCFKDTYKNSGIKGLYAGTVPALVANIAENAVLFTAYGYCQKLVAKVRNKDDVCSLTPIENASSGAFAAIFAGLALCPTELVKCRLQAAKEINPNIKRTALSVCLELWKENGFKSFFIGVTPTLAREVPGYFVFFGAYETCRYMLSKEGQSKDDLSIAYTALSGSIAGVTLWCLVFPFDVIKSKMQVQGNNSFFKTFKNTLKNYGVKGLYTGLLPTIIRSFSASGCLFLTYEYTKKFLNFVCLQSTNNITNSSISSTTTGVWSVLNPIAFTSNISTNNITNISPSTTKIESNIANMPAVSTSQSTNPLTTMQDAALAVGYDPRMLNPSTYYANSYNSSNYNPYNTAFSSSNYNTSTNNNLRNAVGSGTPFANYFATSGQTYYPGSGTYPTGFDYSYATAAAAGVSAQYYNSRNGYYGAGLTSVSPNSLTNYTGLTAAMMDGVAAVAVNGSVTPSSTGQLSPFSASLKSTNSSTESKKSKISKKKKNSINPLLELNFTRVFIWELEDIFVIPALFTDLSSPIAKSLRSVVEQIVANGFRVESNEDCEQMNIEDTNYEETIQDLGYQSNDSNNPSTTPLSSISSRNGVDWVRKLSARYQQIKETYNQYKTNISTLFENSTISVSGKEISDTLSSIETMTDNWMERFRRCLRLITEQQNTTENYTNVIITNDNLSSSLAKMLVIDIASYIPIENVYSIVKSSRESALDRIQNKFGKKCSYVVISANGESGEVSKKENIPFWKIKNSGDVDAFYCALTNYLL</sequence>
<dbReference type="SUPFAM" id="SSF54001">
    <property type="entry name" value="Cysteine proteinases"/>
    <property type="match status" value="2"/>
</dbReference>
<comment type="subcellular location">
    <subcellularLocation>
        <location evidence="1">Membrane</location>
        <topology evidence="1">Multi-pass membrane protein</topology>
    </subcellularLocation>
</comment>
<dbReference type="GO" id="GO:0080090">
    <property type="term" value="P:regulation of primary metabolic process"/>
    <property type="evidence" value="ECO:0007669"/>
    <property type="project" value="UniProtKB-ARBA"/>
</dbReference>
<feature type="repeat" description="Solcar" evidence="9">
    <location>
        <begin position="728"/>
        <end position="812"/>
    </location>
</feature>
<reference evidence="13" key="1">
    <citation type="submission" date="2017-02" db="UniProtKB">
        <authorList>
            <consortium name="WormBaseParasite"/>
        </authorList>
    </citation>
    <scope>IDENTIFICATION</scope>
</reference>
<accession>A0A0N4ZN50</accession>
<dbReference type="FunFam" id="1.50.40.10:FF:000146">
    <property type="entry name" value="Uncharacterized protein, isoform B"/>
    <property type="match status" value="1"/>
</dbReference>
<dbReference type="PANTHER" id="PTHR12606">
    <property type="entry name" value="SENTRIN/SUMO-SPECIFIC PROTEASE"/>
    <property type="match status" value="1"/>
</dbReference>
<comment type="similarity">
    <text evidence="3">Belongs to the mitochondrial carrier (TC 2.A.29) family.</text>
</comment>
<keyword evidence="7" id="KW-0788">Thiol protease</keyword>
<evidence type="ECO:0000256" key="1">
    <source>
        <dbReference type="ARBA" id="ARBA00004141"/>
    </source>
</evidence>
<evidence type="ECO:0000313" key="12">
    <source>
        <dbReference type="Proteomes" id="UP000038045"/>
    </source>
</evidence>
<keyword evidence="5 9" id="KW-0812">Transmembrane</keyword>
<dbReference type="SUPFAM" id="SSF103506">
    <property type="entry name" value="Mitochondrial carrier"/>
    <property type="match status" value="1"/>
</dbReference>
<dbReference type="Gene3D" id="3.40.50.12350">
    <property type="match status" value="1"/>
</dbReference>